<organism evidence="1 2">
    <name type="scientific">Panagrolaimus sp. JU765</name>
    <dbReference type="NCBI Taxonomy" id="591449"/>
    <lineage>
        <taxon>Eukaryota</taxon>
        <taxon>Metazoa</taxon>
        <taxon>Ecdysozoa</taxon>
        <taxon>Nematoda</taxon>
        <taxon>Chromadorea</taxon>
        <taxon>Rhabditida</taxon>
        <taxon>Tylenchina</taxon>
        <taxon>Panagrolaimomorpha</taxon>
        <taxon>Panagrolaimoidea</taxon>
        <taxon>Panagrolaimidae</taxon>
        <taxon>Panagrolaimus</taxon>
    </lineage>
</organism>
<name>A0AC34QD21_9BILA</name>
<evidence type="ECO:0000313" key="2">
    <source>
        <dbReference type="WBParaSite" id="JU765_v2.g15142.t1"/>
    </source>
</evidence>
<sequence>MDPEMVVDPDDDRMEDANPDDFPNVFSFANPDDSATISVSVPYLDLAKLEGEFNTPALLYRLLHMLEVCTNQKPEISKKILQAFRNSYDVEFIRKYNSLISNEIDCSPFSNSVLTTAENSSATSIDAAQAELKRWQDSGVKESIRTAMVQLFDAYFSSGRFSDATKFGVKESIRTAMVQLFDAYFSSGRFSDATKLYSKSIRDFSSSPRSVIPMLLDQIKGLMFMRDFSRVEIFLAQTERAIADCQQRESIANMEMNRSQSSSMYPRDDKLQKATMLLSQSATAKVAAVYGVVRMHLKQYKQAAEKFVQIDHEIFDYPELFATIDIAYYGCFCALATFDRQQLLDKVLNNGNFRKFMEPEGKLVDLIQAFRNNSFVTVFELLEQLRPSLLLNLYISKHVDNIYQLIRRRAF</sequence>
<evidence type="ECO:0000313" key="1">
    <source>
        <dbReference type="Proteomes" id="UP000887576"/>
    </source>
</evidence>
<accession>A0AC34QD21</accession>
<dbReference type="Proteomes" id="UP000887576">
    <property type="component" value="Unplaced"/>
</dbReference>
<proteinExistence type="predicted"/>
<protein>
    <submittedName>
        <fullName evidence="2">26S proteasome regulatory subunit Rpn7 N-terminal domain-containing protein</fullName>
    </submittedName>
</protein>
<reference evidence="2" key="1">
    <citation type="submission" date="2022-11" db="UniProtKB">
        <authorList>
            <consortium name="WormBaseParasite"/>
        </authorList>
    </citation>
    <scope>IDENTIFICATION</scope>
</reference>
<dbReference type="WBParaSite" id="JU765_v2.g15142.t1">
    <property type="protein sequence ID" value="JU765_v2.g15142.t1"/>
    <property type="gene ID" value="JU765_v2.g15142"/>
</dbReference>